<evidence type="ECO:0000313" key="1">
    <source>
        <dbReference type="EMBL" id="EJI87129.1"/>
    </source>
</evidence>
<protein>
    <submittedName>
        <fullName evidence="1">Uncharacterized protein</fullName>
    </submittedName>
</protein>
<organism evidence="1 2">
    <name type="scientific">Alishewanella aestuarii B11</name>
    <dbReference type="NCBI Taxonomy" id="1197174"/>
    <lineage>
        <taxon>Bacteria</taxon>
        <taxon>Pseudomonadati</taxon>
        <taxon>Pseudomonadota</taxon>
        <taxon>Gammaproteobacteria</taxon>
        <taxon>Alteromonadales</taxon>
        <taxon>Alteromonadaceae</taxon>
        <taxon>Alishewanella</taxon>
    </lineage>
</organism>
<comment type="caution">
    <text evidence="1">The sequence shown here is derived from an EMBL/GenBank/DDBJ whole genome shotgun (WGS) entry which is preliminary data.</text>
</comment>
<sequence>MKKYCKYLGVPFGEDIQPADLLLSRINTLIRTSEQHAALFTSLVTLLEAQAPGEAANPNNKTPTI</sequence>
<dbReference type="PATRIC" id="fig|1197174.4.peg.167"/>
<evidence type="ECO:0000313" key="2">
    <source>
        <dbReference type="Proteomes" id="UP000012043"/>
    </source>
</evidence>
<keyword evidence="2" id="KW-1185">Reference proteome</keyword>
<name>J2IJX7_9ALTE</name>
<accession>J2IJX7</accession>
<proteinExistence type="predicted"/>
<gene>
    <name evidence="1" type="ORF">AEST_01700</name>
</gene>
<dbReference type="EMBL" id="ALAB01000001">
    <property type="protein sequence ID" value="EJI87129.1"/>
    <property type="molecule type" value="Genomic_DNA"/>
</dbReference>
<dbReference type="Proteomes" id="UP000012043">
    <property type="component" value="Unassembled WGS sequence"/>
</dbReference>
<reference evidence="1 2" key="1">
    <citation type="journal article" date="2012" name="J. Bacteriol.">
        <title>Genome Sequence of Pectin-Degrading Alishewanella aestuarii Strain B11T, Isolated from Tidal Flat Sediment.</title>
        <authorList>
            <person name="Jung J."/>
            <person name="Choi S."/>
            <person name="Chun J."/>
            <person name="Park W."/>
        </authorList>
    </citation>
    <scope>NUCLEOTIDE SEQUENCE [LARGE SCALE GENOMIC DNA]</scope>
    <source>
        <strain evidence="1 2">B11</strain>
    </source>
</reference>
<dbReference type="AlphaFoldDB" id="J2IJX7"/>